<evidence type="ECO:0000256" key="5">
    <source>
        <dbReference type="ARBA" id="ARBA00022723"/>
    </source>
</evidence>
<dbReference type="Pfam" id="PF12838">
    <property type="entry name" value="Fer4_7"/>
    <property type="match status" value="1"/>
</dbReference>
<dbReference type="GO" id="GO:0046872">
    <property type="term" value="F:metal ion binding"/>
    <property type="evidence" value="ECO:0007669"/>
    <property type="project" value="UniProtKB-KW"/>
</dbReference>
<comment type="caution">
    <text evidence="9">The sequence shown here is derived from an EMBL/GenBank/DDBJ whole genome shotgun (WGS) entry which is preliminary data.</text>
</comment>
<sequence>MTTKKYLQMLQKEIHSTAFATVDENGLPHVRIIDIMLVDDDSLYFITAKGKEFYRQIERQKFVAITGMTGGRGDSLTKKAISIRGKIKNVGQDLLDKIFELNPYMKDIYPTNTRYALEVFQVYEGQGEYFDLSSKPIYRDTFTLGGKKEVHSQYVIDKNCIGCDKCAKVCPQQCIDKLSPYSIRQENCLHCGLCLETCPSNAIKLLTI</sequence>
<dbReference type="PANTHER" id="PTHR24960">
    <property type="entry name" value="PHOTOSYSTEM I IRON-SULFUR CENTER-RELATED"/>
    <property type="match status" value="1"/>
</dbReference>
<evidence type="ECO:0000259" key="8">
    <source>
        <dbReference type="PROSITE" id="PS51379"/>
    </source>
</evidence>
<evidence type="ECO:0000256" key="1">
    <source>
        <dbReference type="ARBA" id="ARBA00001966"/>
    </source>
</evidence>
<dbReference type="SUPFAM" id="SSF50475">
    <property type="entry name" value="FMN-binding split barrel"/>
    <property type="match status" value="1"/>
</dbReference>
<dbReference type="PANTHER" id="PTHR24960:SF79">
    <property type="entry name" value="PHOTOSYSTEM I IRON-SULFUR CENTER"/>
    <property type="match status" value="1"/>
</dbReference>
<dbReference type="SUPFAM" id="SSF54862">
    <property type="entry name" value="4Fe-4S ferredoxins"/>
    <property type="match status" value="1"/>
</dbReference>
<dbReference type="InterPro" id="IPR050157">
    <property type="entry name" value="PSI_iron-sulfur_center"/>
</dbReference>
<dbReference type="InterPro" id="IPR012349">
    <property type="entry name" value="Split_barrel_FMN-bd"/>
</dbReference>
<dbReference type="GO" id="GO:0051539">
    <property type="term" value="F:4 iron, 4 sulfur cluster binding"/>
    <property type="evidence" value="ECO:0007669"/>
    <property type="project" value="UniProtKB-KW"/>
</dbReference>
<evidence type="ECO:0000256" key="7">
    <source>
        <dbReference type="ARBA" id="ARBA00023014"/>
    </source>
</evidence>
<dbReference type="AlphaFoldDB" id="A0A6V8SJ40"/>
<dbReference type="InterPro" id="IPR017896">
    <property type="entry name" value="4Fe4S_Fe-S-bd"/>
</dbReference>
<evidence type="ECO:0000313" key="10">
    <source>
        <dbReference type="Proteomes" id="UP000580568"/>
    </source>
</evidence>
<keyword evidence="7" id="KW-0411">Iron-sulfur</keyword>
<feature type="domain" description="4Fe-4S ferredoxin-type" evidence="8">
    <location>
        <begin position="152"/>
        <end position="176"/>
    </location>
</feature>
<dbReference type="EMBL" id="BLZR01000001">
    <property type="protein sequence ID" value="GFP77217.1"/>
    <property type="molecule type" value="Genomic_DNA"/>
</dbReference>
<feature type="domain" description="4Fe-4S ferredoxin-type" evidence="8">
    <location>
        <begin position="179"/>
        <end position="208"/>
    </location>
</feature>
<dbReference type="PROSITE" id="PS51379">
    <property type="entry name" value="4FE4S_FER_2"/>
    <property type="match status" value="2"/>
</dbReference>
<accession>A0A6V8SJ40</accession>
<keyword evidence="10" id="KW-1185">Reference proteome</keyword>
<evidence type="ECO:0000256" key="4">
    <source>
        <dbReference type="ARBA" id="ARBA00022485"/>
    </source>
</evidence>
<keyword evidence="4" id="KW-0004">4Fe-4S</keyword>
<reference evidence="9 10" key="1">
    <citation type="submission" date="2020-07" db="EMBL/GenBank/DDBJ databases">
        <title>A new beta-1,3-glucan-decomposing anaerobic bacterium isolated from anoxic soil subjected to biological soil disinfestation.</title>
        <authorList>
            <person name="Ueki A."/>
            <person name="Tonouchi A."/>
        </authorList>
    </citation>
    <scope>NUCLEOTIDE SEQUENCE [LARGE SCALE GENOMIC DNA]</scope>
    <source>
        <strain evidence="9 10">TW1</strain>
    </source>
</reference>
<evidence type="ECO:0000256" key="3">
    <source>
        <dbReference type="ARBA" id="ARBA00013529"/>
    </source>
</evidence>
<dbReference type="InterPro" id="IPR017900">
    <property type="entry name" value="4Fe4S_Fe_S_CS"/>
</dbReference>
<proteinExistence type="predicted"/>
<name>A0A6V8SJ40_9CLOT</name>
<dbReference type="PROSITE" id="PS00198">
    <property type="entry name" value="4FE4S_FER_1"/>
    <property type="match status" value="2"/>
</dbReference>
<evidence type="ECO:0000256" key="2">
    <source>
        <dbReference type="ARBA" id="ARBA00003532"/>
    </source>
</evidence>
<dbReference type="InterPro" id="IPR011576">
    <property type="entry name" value="Pyridox_Oxase_N"/>
</dbReference>
<dbReference type="Pfam" id="PF01243">
    <property type="entry name" value="PNPOx_N"/>
    <property type="match status" value="1"/>
</dbReference>
<comment type="function">
    <text evidence="2">Ferredoxins are iron-sulfur proteins that transfer electrons in a wide variety of metabolic reactions.</text>
</comment>
<dbReference type="Gene3D" id="2.30.110.10">
    <property type="entry name" value="Electron Transport, Fmn-binding Protein, Chain A"/>
    <property type="match status" value="1"/>
</dbReference>
<organism evidence="9 10">
    <name type="scientific">Clostridium fungisolvens</name>
    <dbReference type="NCBI Taxonomy" id="1604897"/>
    <lineage>
        <taxon>Bacteria</taxon>
        <taxon>Bacillati</taxon>
        <taxon>Bacillota</taxon>
        <taxon>Clostridia</taxon>
        <taxon>Eubacteriales</taxon>
        <taxon>Clostridiaceae</taxon>
        <taxon>Clostridium</taxon>
    </lineage>
</organism>
<evidence type="ECO:0000256" key="6">
    <source>
        <dbReference type="ARBA" id="ARBA00023004"/>
    </source>
</evidence>
<protein>
    <recommendedName>
        <fullName evidence="3">Ferredoxin</fullName>
    </recommendedName>
</protein>
<gene>
    <name evidence="9" type="ORF">bsdtw1_03331</name>
</gene>
<dbReference type="RefSeq" id="WP_183278600.1">
    <property type="nucleotide sequence ID" value="NZ_BLZR01000001.1"/>
</dbReference>
<dbReference type="Gene3D" id="3.30.70.20">
    <property type="match status" value="1"/>
</dbReference>
<dbReference type="Proteomes" id="UP000580568">
    <property type="component" value="Unassembled WGS sequence"/>
</dbReference>
<comment type="cofactor">
    <cofactor evidence="1">
        <name>[4Fe-4S] cluster</name>
        <dbReference type="ChEBI" id="CHEBI:49883"/>
    </cofactor>
</comment>
<keyword evidence="5" id="KW-0479">Metal-binding</keyword>
<keyword evidence="6" id="KW-0408">Iron</keyword>
<evidence type="ECO:0000313" key="9">
    <source>
        <dbReference type="EMBL" id="GFP77217.1"/>
    </source>
</evidence>